<dbReference type="Proteomes" id="UP001177160">
    <property type="component" value="Unassembled WGS sequence"/>
</dbReference>
<dbReference type="Pfam" id="PF01168">
    <property type="entry name" value="Ala_racemase_N"/>
    <property type="match status" value="1"/>
</dbReference>
<evidence type="ECO:0000259" key="3">
    <source>
        <dbReference type="Pfam" id="PF01168"/>
    </source>
</evidence>
<dbReference type="EMBL" id="JAOVQM010000003">
    <property type="protein sequence ID" value="MCV2232131.1"/>
    <property type="molecule type" value="Genomic_DNA"/>
</dbReference>
<comment type="similarity">
    <text evidence="2">Belongs to the pyridoxal phosphate-binding protein YggS/PROSC family.</text>
</comment>
<comment type="caution">
    <text evidence="4">The sequence shown here is derived from an EMBL/GenBank/DDBJ whole genome shotgun (WGS) entry which is preliminary data.</text>
</comment>
<proteinExistence type="inferred from homology"/>
<dbReference type="PANTHER" id="PTHR10146">
    <property type="entry name" value="PROLINE SYNTHETASE CO-TRANSCRIBED BACTERIAL HOMOLOG PROTEIN"/>
    <property type="match status" value="1"/>
</dbReference>
<keyword evidence="5" id="KW-1185">Reference proteome</keyword>
<protein>
    <submittedName>
        <fullName evidence="4">YggS family pyridoxal phosphate-dependent enzyme</fullName>
    </submittedName>
</protein>
<dbReference type="PIRSF" id="PIRSF004848">
    <property type="entry name" value="YBL036c_PLPDEIII"/>
    <property type="match status" value="1"/>
</dbReference>
<dbReference type="RefSeq" id="WP_263608306.1">
    <property type="nucleotide sequence ID" value="NZ_JAOVQM010000003.1"/>
</dbReference>
<keyword evidence="1" id="KW-0663">Pyridoxal phosphate</keyword>
<accession>A0ABT2Y5X3</accession>
<evidence type="ECO:0000313" key="5">
    <source>
        <dbReference type="Proteomes" id="UP001177160"/>
    </source>
</evidence>
<evidence type="ECO:0000256" key="1">
    <source>
        <dbReference type="ARBA" id="ARBA00022898"/>
    </source>
</evidence>
<dbReference type="PANTHER" id="PTHR10146:SF14">
    <property type="entry name" value="PYRIDOXAL PHOSPHATE HOMEOSTASIS PROTEIN"/>
    <property type="match status" value="1"/>
</dbReference>
<dbReference type="Gene3D" id="3.20.20.10">
    <property type="entry name" value="Alanine racemase"/>
    <property type="match status" value="1"/>
</dbReference>
<reference evidence="4" key="1">
    <citation type="submission" date="2022-09" db="EMBL/GenBank/DDBJ databases">
        <title>Novel Mycoplasma species identified in domestic and wild animals.</title>
        <authorList>
            <person name="Volokhov D.V."/>
            <person name="Furtak V.A."/>
            <person name="Zagorodnyaya T.A."/>
        </authorList>
    </citation>
    <scope>NUCLEOTIDE SEQUENCE</scope>
    <source>
        <strain evidence="4">Oakley</strain>
    </source>
</reference>
<evidence type="ECO:0000313" key="4">
    <source>
        <dbReference type="EMBL" id="MCV2232131.1"/>
    </source>
</evidence>
<dbReference type="SUPFAM" id="SSF51419">
    <property type="entry name" value="PLP-binding barrel"/>
    <property type="match status" value="1"/>
</dbReference>
<dbReference type="InterPro" id="IPR001608">
    <property type="entry name" value="Ala_racemase_N"/>
</dbReference>
<evidence type="ECO:0000256" key="2">
    <source>
        <dbReference type="RuleBase" id="RU004514"/>
    </source>
</evidence>
<gene>
    <name evidence="4" type="ORF">N7548_04745</name>
</gene>
<sequence>MSKLTLNTEQILSSVSMYPEVQVICASKYVTALEMKEIYHAGIRHFGENHAQVLLEKKQQLSDLAICWHFIGHLQTNKVKKLIHEIDYLHSLDSIKLAKEIQKYRETPLNCFIEVNVAKDMNKNGVFIDVLDDFLKELENYDKIKIVGFMAMGVDEDLSATQHVFETLHALKTHYGVQYLSMGMTNDYELALSMGTNFVRIGRKFVL</sequence>
<name>A0ABT2Y5X3_9MOLU</name>
<dbReference type="CDD" id="cd00635">
    <property type="entry name" value="PLPDE_III_YBL036c_like"/>
    <property type="match status" value="1"/>
</dbReference>
<dbReference type="InterPro" id="IPR029066">
    <property type="entry name" value="PLP-binding_barrel"/>
</dbReference>
<dbReference type="NCBIfam" id="TIGR00044">
    <property type="entry name" value="YggS family pyridoxal phosphate-dependent enzyme"/>
    <property type="match status" value="1"/>
</dbReference>
<dbReference type="PROSITE" id="PS01211">
    <property type="entry name" value="UPF0001"/>
    <property type="match status" value="1"/>
</dbReference>
<dbReference type="InterPro" id="IPR011078">
    <property type="entry name" value="PyrdxlP_homeostasis"/>
</dbReference>
<feature type="domain" description="Alanine racemase N-terminal" evidence="3">
    <location>
        <begin position="30"/>
        <end position="202"/>
    </location>
</feature>
<organism evidence="4 5">
    <name type="scientific">Paracholeplasma manati</name>
    <dbReference type="NCBI Taxonomy" id="591373"/>
    <lineage>
        <taxon>Bacteria</taxon>
        <taxon>Bacillati</taxon>
        <taxon>Mycoplasmatota</taxon>
        <taxon>Mollicutes</taxon>
        <taxon>Acholeplasmatales</taxon>
        <taxon>Acholeplasmataceae</taxon>
        <taxon>Paracholeplasma</taxon>
    </lineage>
</organism>